<feature type="region of interest" description="Disordered" evidence="1">
    <location>
        <begin position="138"/>
        <end position="160"/>
    </location>
</feature>
<accession>A0A219ATJ2</accession>
<dbReference type="GeneID" id="33937375"/>
<evidence type="ECO:0000256" key="1">
    <source>
        <dbReference type="SAM" id="MobiDB-lite"/>
    </source>
</evidence>
<name>A0A219ATJ2_METCM</name>
<feature type="compositionally biased region" description="Low complexity" evidence="1">
    <location>
        <begin position="150"/>
        <end position="160"/>
    </location>
</feature>
<evidence type="ECO:0000313" key="2">
    <source>
        <dbReference type="EMBL" id="OWT43594.1"/>
    </source>
</evidence>
<dbReference type="KEGG" id="pchm:VFPPC_18679"/>
<gene>
    <name evidence="2" type="ORF">VFPPC_18679</name>
</gene>
<dbReference type="RefSeq" id="XP_022286002.1">
    <property type="nucleotide sequence ID" value="XM_022430254.1"/>
</dbReference>
<comment type="caution">
    <text evidence="2">The sequence shown here is derived from an EMBL/GenBank/DDBJ whole genome shotgun (WGS) entry which is preliminary data.</text>
</comment>
<proteinExistence type="predicted"/>
<sequence length="192" mass="21058">MKREQELGDNGWRGGFVKTQIEIRFHVSNTQFGAPINPLPLSLPHKPRPASCQHTIQGQAQLFFFGPTGTKAALDCHSAITLRVFTALFVNGQQQNRDRIGLVWSVLAWTFLEQGADHSARGGGAFAGDFGRDLMRNATQRPSKNHTKTSSRPSKSSQQASEATAIIDFDGIHVPSVLILICPHTTYLRGHG</sequence>
<dbReference type="Proteomes" id="UP000078397">
    <property type="component" value="Unassembled WGS sequence"/>
</dbReference>
<reference evidence="2 3" key="1">
    <citation type="journal article" date="2016" name="PLoS Pathog.">
        <title>Biosynthesis of antibiotic leucinostatins in bio-control fungus Purpureocillium lilacinum and their inhibition on phytophthora revealed by genome mining.</title>
        <authorList>
            <person name="Wang G."/>
            <person name="Liu Z."/>
            <person name="Lin R."/>
            <person name="Li E."/>
            <person name="Mao Z."/>
            <person name="Ling J."/>
            <person name="Yang Y."/>
            <person name="Yin W.B."/>
            <person name="Xie B."/>
        </authorList>
    </citation>
    <scope>NUCLEOTIDE SEQUENCE [LARGE SCALE GENOMIC DNA]</scope>
    <source>
        <strain evidence="2">170</strain>
    </source>
</reference>
<evidence type="ECO:0000313" key="3">
    <source>
        <dbReference type="Proteomes" id="UP000078397"/>
    </source>
</evidence>
<dbReference type="AlphaFoldDB" id="A0A219ATJ2"/>
<protein>
    <submittedName>
        <fullName evidence="2">Uncharacterized protein</fullName>
    </submittedName>
</protein>
<keyword evidence="3" id="KW-1185">Reference proteome</keyword>
<organism evidence="2 3">
    <name type="scientific">Pochonia chlamydosporia 170</name>
    <dbReference type="NCBI Taxonomy" id="1380566"/>
    <lineage>
        <taxon>Eukaryota</taxon>
        <taxon>Fungi</taxon>
        <taxon>Dikarya</taxon>
        <taxon>Ascomycota</taxon>
        <taxon>Pezizomycotina</taxon>
        <taxon>Sordariomycetes</taxon>
        <taxon>Hypocreomycetidae</taxon>
        <taxon>Hypocreales</taxon>
        <taxon>Clavicipitaceae</taxon>
        <taxon>Pochonia</taxon>
    </lineage>
</organism>
<dbReference type="EMBL" id="LSBJ02000001">
    <property type="protein sequence ID" value="OWT43594.1"/>
    <property type="molecule type" value="Genomic_DNA"/>
</dbReference>